<dbReference type="Pfam" id="PF00211">
    <property type="entry name" value="Guanylate_cyc"/>
    <property type="match status" value="1"/>
</dbReference>
<dbReference type="PRINTS" id="PR00364">
    <property type="entry name" value="DISEASERSIST"/>
</dbReference>
<dbReference type="eggNOG" id="COG3903">
    <property type="taxonomic scope" value="Bacteria"/>
</dbReference>
<dbReference type="SUPFAM" id="SSF48452">
    <property type="entry name" value="TPR-like"/>
    <property type="match status" value="1"/>
</dbReference>
<dbReference type="FunCoup" id="S0EVH7">
    <property type="interactions" value="6"/>
</dbReference>
<proteinExistence type="predicted"/>
<dbReference type="Pfam" id="PF25872">
    <property type="entry name" value="HTH_77"/>
    <property type="match status" value="1"/>
</dbReference>
<dbReference type="AlphaFoldDB" id="S0EVH7"/>
<dbReference type="Pfam" id="PF13424">
    <property type="entry name" value="TPR_12"/>
    <property type="match status" value="1"/>
</dbReference>
<evidence type="ECO:0000313" key="3">
    <source>
        <dbReference type="Proteomes" id="UP000014227"/>
    </source>
</evidence>
<dbReference type="PANTHER" id="PTHR47691">
    <property type="entry name" value="REGULATOR-RELATED"/>
    <property type="match status" value="1"/>
</dbReference>
<dbReference type="InterPro" id="IPR058852">
    <property type="entry name" value="HTH_77"/>
</dbReference>
<dbReference type="InterPro" id="IPR029787">
    <property type="entry name" value="Nucleotide_cyclase"/>
</dbReference>
<dbReference type="InterPro" id="IPR001054">
    <property type="entry name" value="A/G_cyclase"/>
</dbReference>
<dbReference type="SUPFAM" id="SSF55073">
    <property type="entry name" value="Nucleotide cyclase"/>
    <property type="match status" value="1"/>
</dbReference>
<dbReference type="InterPro" id="IPR041664">
    <property type="entry name" value="AAA_16"/>
</dbReference>
<dbReference type="GO" id="GO:0004016">
    <property type="term" value="F:adenylate cyclase activity"/>
    <property type="evidence" value="ECO:0007669"/>
    <property type="project" value="UniProtKB-ARBA"/>
</dbReference>
<dbReference type="PROSITE" id="PS50125">
    <property type="entry name" value="GUANYLATE_CYCLASE_2"/>
    <property type="match status" value="1"/>
</dbReference>
<dbReference type="SMART" id="SM00028">
    <property type="entry name" value="TPR"/>
    <property type="match status" value="3"/>
</dbReference>
<dbReference type="HOGENOM" id="CLU_004665_5_0_0"/>
<dbReference type="eggNOG" id="COG2114">
    <property type="taxonomic scope" value="Bacteria"/>
</dbReference>
<keyword evidence="3" id="KW-1185">Reference proteome</keyword>
<dbReference type="Pfam" id="PF13191">
    <property type="entry name" value="AAA_16"/>
    <property type="match status" value="1"/>
</dbReference>
<dbReference type="InterPro" id="IPR011990">
    <property type="entry name" value="TPR-like_helical_dom_sf"/>
</dbReference>
<evidence type="ECO:0000259" key="1">
    <source>
        <dbReference type="PROSITE" id="PS50125"/>
    </source>
</evidence>
<dbReference type="KEGG" id="ccz:CCALI_01988"/>
<dbReference type="Pfam" id="PF13374">
    <property type="entry name" value="TPR_10"/>
    <property type="match status" value="1"/>
</dbReference>
<organism evidence="2 3">
    <name type="scientific">Chthonomonas calidirosea (strain DSM 23976 / ICMP 18418 / T49)</name>
    <dbReference type="NCBI Taxonomy" id="1303518"/>
    <lineage>
        <taxon>Bacteria</taxon>
        <taxon>Bacillati</taxon>
        <taxon>Armatimonadota</taxon>
        <taxon>Chthonomonadia</taxon>
        <taxon>Chthonomonadales</taxon>
        <taxon>Chthonomonadaceae</taxon>
        <taxon>Chthonomonas</taxon>
    </lineage>
</organism>
<dbReference type="EMBL" id="HF951689">
    <property type="protein sequence ID" value="CCW35795.1"/>
    <property type="molecule type" value="Genomic_DNA"/>
</dbReference>
<dbReference type="RefSeq" id="WP_016483320.1">
    <property type="nucleotide sequence ID" value="NC_021487.1"/>
</dbReference>
<evidence type="ECO:0000313" key="2">
    <source>
        <dbReference type="EMBL" id="CCW35795.1"/>
    </source>
</evidence>
<feature type="domain" description="Guanylate cyclase" evidence="1">
    <location>
        <begin position="10"/>
        <end position="111"/>
    </location>
</feature>
<dbReference type="Gene3D" id="1.25.40.10">
    <property type="entry name" value="Tetratricopeptide repeat domain"/>
    <property type="match status" value="1"/>
</dbReference>
<dbReference type="Gene3D" id="3.30.70.1230">
    <property type="entry name" value="Nucleotide cyclase"/>
    <property type="match status" value="1"/>
</dbReference>
<accession>S0EVH7</accession>
<reference evidence="3" key="1">
    <citation type="submission" date="2013-03" db="EMBL/GenBank/DDBJ databases">
        <title>Genome sequence of Chthonomonas calidirosea, the first sequenced genome from the Armatimonadetes phylum (formally candidate division OP10).</title>
        <authorList>
            <person name="Lee K.C.Y."/>
            <person name="Morgan X.C."/>
            <person name="Dunfield P.F."/>
            <person name="Tamas I."/>
            <person name="Houghton K.M."/>
            <person name="Vyssotski M."/>
            <person name="Ryan J.L.J."/>
            <person name="Lagutin K."/>
            <person name="McDonald I.R."/>
            <person name="Stott M.B."/>
        </authorList>
    </citation>
    <scope>NUCLEOTIDE SEQUENCE [LARGE SCALE GENOMIC DNA]</scope>
    <source>
        <strain evidence="3">DSM 23976 / ICMP 18418 / T49</strain>
    </source>
</reference>
<dbReference type="OrthoDB" id="9811542at2"/>
<dbReference type="Proteomes" id="UP000014227">
    <property type="component" value="Chromosome I"/>
</dbReference>
<dbReference type="InParanoid" id="S0EVH7"/>
<dbReference type="InterPro" id="IPR019734">
    <property type="entry name" value="TPR_rpt"/>
</dbReference>
<dbReference type="STRING" id="454171.CP488_02102"/>
<dbReference type="GO" id="GO:0035556">
    <property type="term" value="P:intracellular signal transduction"/>
    <property type="evidence" value="ECO:0007669"/>
    <property type="project" value="InterPro"/>
</dbReference>
<dbReference type="GO" id="GO:0009190">
    <property type="term" value="P:cyclic nucleotide biosynthetic process"/>
    <property type="evidence" value="ECO:0007669"/>
    <property type="project" value="InterPro"/>
</dbReference>
<protein>
    <submittedName>
        <fullName evidence="2">Predicted ATPase</fullName>
    </submittedName>
</protein>
<sequence>MENDGYRYLAFLFTDIEKSSALWEQHPDAMERSLAWHDALLSEIIERHQGCVLSREGDSFRAAFEHPLQAISAALEAQIAFVENAKRSTESNSTSPFLPLRVRMALHCGEVYCQDELFIGACLQRGALLVSLAFGEQILLTRAIQEHLQGALLPDEVSLLDLGLHRLKDLSQPEPLFQLCHPSLPVKFPPLVSLEAQKTNLPAQITHFVGRERELEELKQQLRPLPQPSHRLLTLTGPGGVGKTRLSLQVGADLLDDFSDGVWVVELATLKTPQLVLNTIASVFGIREEAGQRLQDALCDYLRPLRLLVILDNCEHLLVPGADGEGAARSTMGLEWVEWILARCPQVVFLATSRQPLGLAEEHIYPLSPLSFPEDAEVSLEQLLQYDAVRLFVELAAHVQPSFRLQRSNAPHVVSICQQVDGIPLALELAAARLNILSVVHLAERLQQRLHLLRHGNRVALPRQQTLRALIDWSYELLDEREKLLFCRLAVFEGGATFEAITQILDDEPQITELLSALVAKSLLICSVSEHATRFHMLEIIREYAWEKFIALPEMERVRERHKEWYLNFAQSKLDGLYDERTAETLLLFDAEHANFRAALAWCVHQKNVIDELRLVNALQRFWLVRGHLSEGFMRLREALDRAKDTQPSERRYKAYVNAGIQCWASGNFSEMSFYFEHAIAEARVLQHATYTATALANYAAALIYCDQMEKARALLEEAYEISSQGDDQELKAAYLGYLAVVAKEEGNYAKAELLSLEVRKEWERLANPLALASTINNLGICARAQGDLARARAFAQEGLSLRRQIGDKHGFGWSLLAFAELEAACCRYDRAARLFAAAERALVHGSPLTPSEKRDYEAHLKQTKEALGADLFARYYREGEAMPLGEAIAYALEENETPCP</sequence>
<dbReference type="CDD" id="cd07302">
    <property type="entry name" value="CHD"/>
    <property type="match status" value="1"/>
</dbReference>
<gene>
    <name evidence="2" type="ORF">CCALI_01988</name>
</gene>
<name>S0EVH7_CHTCT</name>
<dbReference type="InterPro" id="IPR027417">
    <property type="entry name" value="P-loop_NTPase"/>
</dbReference>
<dbReference type="PATRIC" id="fig|1303518.3.peg.2047"/>
<dbReference type="PANTHER" id="PTHR47691:SF3">
    <property type="entry name" value="HTH-TYPE TRANSCRIPTIONAL REGULATOR RV0890C-RELATED"/>
    <property type="match status" value="1"/>
</dbReference>
<dbReference type="SUPFAM" id="SSF52540">
    <property type="entry name" value="P-loop containing nucleoside triphosphate hydrolases"/>
    <property type="match status" value="1"/>
</dbReference>
<dbReference type="Gene3D" id="3.40.50.300">
    <property type="entry name" value="P-loop containing nucleotide triphosphate hydrolases"/>
    <property type="match status" value="1"/>
</dbReference>